<evidence type="ECO:0000313" key="2">
    <source>
        <dbReference type="EMBL" id="AWD90339.1"/>
    </source>
</evidence>
<accession>A0A2S1GLT6</accession>
<sequence length="128" mass="15298">MVELRYIHDLPNRKTGFLRVGWWVIIEIMRARYLNIDWKTKYNELQYSSDLYTLAEMFELYDEVEVQESLNGYIFNKEQIESGYIYYDFDFNTYPTPHLPKDEDPTPPGPDPEPDSVIYINPMALIVM</sequence>
<dbReference type="EMBL" id="MH059636">
    <property type="protein sequence ID" value="AWD90339.1"/>
    <property type="molecule type" value="Genomic_DNA"/>
</dbReference>
<protein>
    <submittedName>
        <fullName evidence="2">Structural protein</fullName>
    </submittedName>
</protein>
<evidence type="ECO:0000313" key="3">
    <source>
        <dbReference type="Proteomes" id="UP000246316"/>
    </source>
</evidence>
<dbReference type="GeneID" id="65112772"/>
<feature type="region of interest" description="Disordered" evidence="1">
    <location>
        <begin position="96"/>
        <end position="116"/>
    </location>
</feature>
<dbReference type="Proteomes" id="UP000246316">
    <property type="component" value="Segment"/>
</dbReference>
<reference evidence="2" key="1">
    <citation type="submission" date="2018-03" db="EMBL/GenBank/DDBJ databases">
        <title>Phage therapy in agriculture - a green tech approach to combat plant pathogenic bacteria.</title>
        <authorList>
            <person name="Carstens A.B."/>
            <person name="Djurhuus A.M."/>
            <person name="Hansen L.H."/>
        </authorList>
    </citation>
    <scope>NUCLEOTIDE SEQUENCE [LARGE SCALE GENOMIC DNA]</scope>
</reference>
<proteinExistence type="predicted"/>
<keyword evidence="3" id="KW-1185">Reference proteome</keyword>
<name>A0A2S1GLT6_9CAUD</name>
<dbReference type="KEGG" id="vg:65112772"/>
<dbReference type="RefSeq" id="YP_010095138.1">
    <property type="nucleotide sequence ID" value="NC_055743.1"/>
</dbReference>
<organism evidence="2 3">
    <name type="scientific">Erwinia phage Cronus</name>
    <dbReference type="NCBI Taxonomy" id="2163633"/>
    <lineage>
        <taxon>Viruses</taxon>
        <taxon>Duplodnaviria</taxon>
        <taxon>Heunggongvirae</taxon>
        <taxon>Uroviricota</taxon>
        <taxon>Caudoviricetes</taxon>
        <taxon>Pantevenvirales</taxon>
        <taxon>Straboviridae</taxon>
        <taxon>Tevenvirinae</taxon>
        <taxon>Risoevirus</taxon>
        <taxon>Risoevirus cronus</taxon>
        <taxon>Roskildevirus cronus</taxon>
    </lineage>
</organism>
<evidence type="ECO:0000256" key="1">
    <source>
        <dbReference type="SAM" id="MobiDB-lite"/>
    </source>
</evidence>